<dbReference type="Proteomes" id="UP001388259">
    <property type="component" value="Unassembled WGS sequence"/>
</dbReference>
<dbReference type="RefSeq" id="WP_279447841.1">
    <property type="nucleotide sequence ID" value="NZ_JAZBJM010000001.1"/>
</dbReference>
<keyword evidence="1" id="KW-0472">Membrane</keyword>
<dbReference type="AlphaFoldDB" id="A0AB35YPC5"/>
<protein>
    <submittedName>
        <fullName evidence="2">Uncharacterized protein</fullName>
    </submittedName>
</protein>
<keyword evidence="1" id="KW-1133">Transmembrane helix</keyword>
<name>A0AB35YPC5_9FLAO</name>
<gene>
    <name evidence="3" type="ORF">VZD24_02140</name>
    <name evidence="2" type="ORF">VZD85_01220</name>
</gene>
<organism evidence="2 4">
    <name type="scientific">Aequorivita flava</name>
    <dbReference type="NCBI Taxonomy" id="3114371"/>
    <lineage>
        <taxon>Bacteria</taxon>
        <taxon>Pseudomonadati</taxon>
        <taxon>Bacteroidota</taxon>
        <taxon>Flavobacteriia</taxon>
        <taxon>Flavobacteriales</taxon>
        <taxon>Flavobacteriaceae</taxon>
        <taxon>Aequorivita</taxon>
    </lineage>
</organism>
<evidence type="ECO:0000313" key="4">
    <source>
        <dbReference type="Proteomes" id="UP001388259"/>
    </source>
</evidence>
<feature type="transmembrane region" description="Helical" evidence="1">
    <location>
        <begin position="71"/>
        <end position="90"/>
    </location>
</feature>
<evidence type="ECO:0000256" key="1">
    <source>
        <dbReference type="SAM" id="Phobius"/>
    </source>
</evidence>
<dbReference type="Proteomes" id="UP001390963">
    <property type="component" value="Unassembled WGS sequence"/>
</dbReference>
<evidence type="ECO:0000313" key="3">
    <source>
        <dbReference type="EMBL" id="MEM0572305.1"/>
    </source>
</evidence>
<evidence type="ECO:0000313" key="5">
    <source>
        <dbReference type="Proteomes" id="UP001390963"/>
    </source>
</evidence>
<reference evidence="2 5" key="1">
    <citation type="submission" date="2024-01" db="EMBL/GenBank/DDBJ databases">
        <title>Aequorivita flavus sp. nov., isolated from deep-sea sediment.</title>
        <authorList>
            <person name="Chen X."/>
        </authorList>
    </citation>
    <scope>NUCLEOTIDE SEQUENCE</scope>
    <source>
        <strain evidence="2">MCCC 1A16923</strain>
        <strain evidence="3 5">MCCC 1A16935</strain>
    </source>
</reference>
<keyword evidence="5" id="KW-1185">Reference proteome</keyword>
<dbReference type="EMBL" id="JBANCF010000001">
    <property type="protein sequence ID" value="MEM0572305.1"/>
    <property type="molecule type" value="Genomic_DNA"/>
</dbReference>
<sequence length="91" mass="10991">MTQRKDDESLKYKRSYIEAQKSSSKRKFIEKKSEQKLTVKSEVVENSSFFYRWENSRFWLLRGIFNVLRSVWMIVMLIGGFIAWLISLLFI</sequence>
<evidence type="ECO:0000313" key="2">
    <source>
        <dbReference type="EMBL" id="MEM0516954.1"/>
    </source>
</evidence>
<dbReference type="EMBL" id="JAZBJM010000001">
    <property type="protein sequence ID" value="MEM0516954.1"/>
    <property type="molecule type" value="Genomic_DNA"/>
</dbReference>
<proteinExistence type="predicted"/>
<comment type="caution">
    <text evidence="2">The sequence shown here is derived from an EMBL/GenBank/DDBJ whole genome shotgun (WGS) entry which is preliminary data.</text>
</comment>
<accession>A0AB35YPC5</accession>
<keyword evidence="1" id="KW-0812">Transmembrane</keyword>